<keyword evidence="2" id="KW-1185">Reference proteome</keyword>
<organism evidence="1 2">
    <name type="scientific">Corynebacterium choanae</name>
    <dbReference type="NCBI Taxonomy" id="1862358"/>
    <lineage>
        <taxon>Bacteria</taxon>
        <taxon>Bacillati</taxon>
        <taxon>Actinomycetota</taxon>
        <taxon>Actinomycetes</taxon>
        <taxon>Mycobacteriales</taxon>
        <taxon>Corynebacteriaceae</taxon>
        <taxon>Corynebacterium</taxon>
    </lineage>
</organism>
<reference evidence="1 2" key="1">
    <citation type="submission" date="2018-11" db="EMBL/GenBank/DDBJ databases">
        <authorList>
            <person name="Kleinhagauer T."/>
            <person name="Glaeser S.P."/>
            <person name="Spergser J."/>
            <person name="Ruckert C."/>
            <person name="Kaempfer P."/>
            <person name="Busse H.-J."/>
        </authorList>
    </citation>
    <scope>NUCLEOTIDE SEQUENCE [LARGE SCALE GENOMIC DNA]</scope>
    <source>
        <strain evidence="1 2">200CH</strain>
    </source>
</reference>
<dbReference type="KEGG" id="ccho:CCHOA_04710"/>
<name>A0A3G6JA57_9CORY</name>
<dbReference type="Proteomes" id="UP000269019">
    <property type="component" value="Chromosome"/>
</dbReference>
<sequence length="44" mass="4220">MVFTGLPVIAAEASGGVRGSGVKFARHNTAGTVGGSAAGEGLNF</sequence>
<proteinExistence type="predicted"/>
<evidence type="ECO:0000313" key="2">
    <source>
        <dbReference type="Proteomes" id="UP000269019"/>
    </source>
</evidence>
<evidence type="ECO:0000313" key="1">
    <source>
        <dbReference type="EMBL" id="AZA13350.1"/>
    </source>
</evidence>
<dbReference type="AlphaFoldDB" id="A0A3G6JA57"/>
<dbReference type="RefSeq" id="WP_281273282.1">
    <property type="nucleotide sequence ID" value="NZ_CP033896.1"/>
</dbReference>
<gene>
    <name evidence="1" type="ORF">CCHOA_04710</name>
</gene>
<accession>A0A3G6JA57</accession>
<dbReference type="EMBL" id="CP033896">
    <property type="protein sequence ID" value="AZA13350.1"/>
    <property type="molecule type" value="Genomic_DNA"/>
</dbReference>
<protein>
    <submittedName>
        <fullName evidence="1">Uncharacterized protein</fullName>
    </submittedName>
</protein>